<sequence length="793" mass="87994">MVLVDLDSEPMDYDGAARLLSSICPDFVKDEHDLELGSPESFGALLHQDFPLFDLVKKARDTGNFEEALITGGAKLPSYSVDHLATDIAAQVKAFGLHSTREADDKTPVMLLHNLGSFRDDPVLNERIRTIFRQGQNTYISHIETASFKTNSPLCRFLVNVSASGKTRLLYEGLCQHWGLYFTFHPDELEPRTLHKSSYPHILPKSEPLFRSNLPEPMALGFTILLAKNHEIVNRRFSLVLLVHLLVFREFLRAALETTDTLTDVHKYRWFLAQWWHPFCHLSPRPAFLKDLYLELFSSIEFVTLEYIDESFAEVTKDILSLLPDSVKEEGLFFAIDEANVGITELERRDILSLKKKPANSLGGHPRHFGIGRVQLVSSGVGRFVDGDMKSIAVDEPAPLVAAAMKLASERELTATEGSGTARSIILITSLTEFASYIQSRWENGETYRPASYIAFYLAHVFQNGAILSDVFTLPTEPAWARNVPGQLTQIVILHKDHAAGLHETTLGPSSLLPGSAPLGYAAQTPDDVHAWLSHERPAAFCICPPECGADLIFVLKHEYKYLWVALSTAGRGTDAPVDINGLKSQLNRLLPVNIFAEDKSDESANSRIADAFAGLPNGARTGGQYSLLRVVATFPSQPPIRRSVAQRIKDPPIAVLDTTKFQAVIEDIRSLDIVETLISSLQGRRQTYADENSVLVEMPLPSSPKQRDADVAPPPSSKRTKASGSRLPAPQPTRILPKRSTRNPPPHSSDQKKEPLPPPAESSRKTKKNPSEKPLASTTPQPELRRSLRKSK</sequence>
<reference evidence="2" key="1">
    <citation type="submission" date="2020-07" db="EMBL/GenBank/DDBJ databases">
        <authorList>
            <person name="Nieuwenhuis M."/>
            <person name="Van De Peppel L.J.J."/>
        </authorList>
    </citation>
    <scope>NUCLEOTIDE SEQUENCE</scope>
    <source>
        <strain evidence="2">AP01</strain>
        <tissue evidence="2">Mycelium</tissue>
    </source>
</reference>
<name>A0A9P7K858_9AGAR</name>
<dbReference type="Proteomes" id="UP000775547">
    <property type="component" value="Unassembled WGS sequence"/>
</dbReference>
<dbReference type="EMBL" id="JABCKV010000541">
    <property type="protein sequence ID" value="KAG5640723.1"/>
    <property type="molecule type" value="Genomic_DNA"/>
</dbReference>
<dbReference type="AlphaFoldDB" id="A0A9P7K858"/>
<reference evidence="2" key="2">
    <citation type="submission" date="2021-10" db="EMBL/GenBank/DDBJ databases">
        <title>Phylogenomics reveals ancestral predisposition of the termite-cultivated fungus Termitomyces towards a domesticated lifestyle.</title>
        <authorList>
            <person name="Auxier B."/>
            <person name="Grum-Grzhimaylo A."/>
            <person name="Cardenas M.E."/>
            <person name="Lodge J.D."/>
            <person name="Laessoe T."/>
            <person name="Pedersen O."/>
            <person name="Smith M.E."/>
            <person name="Kuyper T.W."/>
            <person name="Franco-Molano E.A."/>
            <person name="Baroni T.J."/>
            <person name="Aanen D.K."/>
        </authorList>
    </citation>
    <scope>NUCLEOTIDE SEQUENCE</scope>
    <source>
        <strain evidence="2">AP01</strain>
        <tissue evidence="2">Mycelium</tissue>
    </source>
</reference>
<dbReference type="OrthoDB" id="2393824at2759"/>
<comment type="caution">
    <text evidence="2">The sequence shown here is derived from an EMBL/GenBank/DDBJ whole genome shotgun (WGS) entry which is preliminary data.</text>
</comment>
<protein>
    <submittedName>
        <fullName evidence="2">Uncharacterized protein</fullName>
    </submittedName>
</protein>
<evidence type="ECO:0000313" key="2">
    <source>
        <dbReference type="EMBL" id="KAG5640723.1"/>
    </source>
</evidence>
<gene>
    <name evidence="2" type="ORF">DXG03_007422</name>
</gene>
<feature type="region of interest" description="Disordered" evidence="1">
    <location>
        <begin position="699"/>
        <end position="793"/>
    </location>
</feature>
<keyword evidence="3" id="KW-1185">Reference proteome</keyword>
<evidence type="ECO:0000313" key="3">
    <source>
        <dbReference type="Proteomes" id="UP000775547"/>
    </source>
</evidence>
<accession>A0A9P7K858</accession>
<proteinExistence type="predicted"/>
<evidence type="ECO:0000256" key="1">
    <source>
        <dbReference type="SAM" id="MobiDB-lite"/>
    </source>
</evidence>
<organism evidence="2 3">
    <name type="scientific">Asterophora parasitica</name>
    <dbReference type="NCBI Taxonomy" id="117018"/>
    <lineage>
        <taxon>Eukaryota</taxon>
        <taxon>Fungi</taxon>
        <taxon>Dikarya</taxon>
        <taxon>Basidiomycota</taxon>
        <taxon>Agaricomycotina</taxon>
        <taxon>Agaricomycetes</taxon>
        <taxon>Agaricomycetidae</taxon>
        <taxon>Agaricales</taxon>
        <taxon>Tricholomatineae</taxon>
        <taxon>Lyophyllaceae</taxon>
        <taxon>Asterophora</taxon>
    </lineage>
</organism>